<sequence>MEAFDLGADELAEQLGDFEPFVADYSGKKLNELPSDVLIHIFKFVGTKEHNPKPAAFQQNFPPRRHPEHTDEHAVRNLMSLRRVCKSFEDIINNNMIPGAHYDQCLIEIKIQGSPDTRAVTMFKYGGTGAQYPATRLNRIRRFNEFEYLHIQKFEILNKLYISDIVLTEELFETIKKLDLTSTKTIYFERILDINFSESIDIINYIQGFLCSIDSPANVYFNSEVFDPNVVLFGVNGRQNDAEMNELRLLGLLDDEDSDHIGHKQIRRKQLTQAERRQRRFINVVNNLVTTPEDAENVKKYNVESIKKRRKAMNSIKKRVEIRTKSRSKSVQKSTRWHLRKVFDLIGKEQCRSKNAMIYHMKALKKITAGATADSFITAADEISSMINETAELRKREEFMKKFPFLSKFSLNSTFYT</sequence>
<dbReference type="eggNOG" id="KOG0120">
    <property type="taxonomic scope" value="Eukaryota"/>
</dbReference>
<keyword evidence="2" id="KW-1185">Reference proteome</keyword>
<dbReference type="Bgee" id="WBGene00022351">
    <property type="expression patterns" value="Expressed in adult organism and 3 other cell types or tissues"/>
</dbReference>
<dbReference type="STRING" id="6239.Y82E9BR.19.1"/>
<accession>Q3V5I5</accession>
<dbReference type="HOGENOM" id="CLU_577755_0_0_1"/>
<dbReference type="UCSC" id="Y82E9BR.19">
    <property type="organism name" value="c. elegans"/>
</dbReference>
<dbReference type="InParanoid" id="Q3V5I5"/>
<dbReference type="Gene3D" id="1.20.1280.50">
    <property type="match status" value="1"/>
</dbReference>
<evidence type="ECO:0000313" key="1">
    <source>
        <dbReference type="EMBL" id="CCD73060.1"/>
    </source>
</evidence>
<evidence type="ECO:0000313" key="2">
    <source>
        <dbReference type="Proteomes" id="UP000001940"/>
    </source>
</evidence>
<dbReference type="EMBL" id="BX284603">
    <property type="protein sequence ID" value="CCD73060.1"/>
    <property type="molecule type" value="Genomic_DNA"/>
</dbReference>
<dbReference type="AGR" id="WB:WBGene00022351"/>
<dbReference type="FunCoup" id="Q3V5I5">
    <property type="interactions" value="935"/>
</dbReference>
<dbReference type="PeptideAtlas" id="Q3V5I5"/>
<name>Q3V5I5_CAEEL</name>
<evidence type="ECO:0007829" key="4">
    <source>
        <dbReference type="PeptideAtlas" id="Q3V5I5"/>
    </source>
</evidence>
<evidence type="ECO:0000313" key="3">
    <source>
        <dbReference type="WormBase" id="Y82E9BR.19"/>
    </source>
</evidence>
<dbReference type="OrthoDB" id="5874710at2759"/>
<accession>G4SNV3</accession>
<dbReference type="CTD" id="190776"/>
<dbReference type="PaxDb" id="6239-Y82E9BR.19"/>
<proteinExistence type="evidence at protein level"/>
<protein>
    <submittedName>
        <fullName evidence="1">F-box domain-containing protein</fullName>
    </submittedName>
</protein>
<dbReference type="WormBase" id="Y82E9BR.19">
    <property type="protein sequence ID" value="CE38665"/>
    <property type="gene ID" value="WBGene00022351"/>
</dbReference>
<dbReference type="OMA" id="MINETAE"/>
<gene>
    <name evidence="1" type="ORF">CELE_Y82E9BR.19</name>
    <name evidence="1 3" type="ORF">Y82E9BR.19</name>
</gene>
<keyword evidence="4" id="KW-1267">Proteomics identification</keyword>
<dbReference type="KEGG" id="cel:CELE_Y82E9BR.19"/>
<reference evidence="1 2" key="1">
    <citation type="journal article" date="1998" name="Science">
        <title>Genome sequence of the nematode C. elegans: a platform for investigating biology.</title>
        <authorList>
            <consortium name="The C. elegans sequencing consortium"/>
            <person name="Sulson J.E."/>
            <person name="Waterston R."/>
        </authorList>
    </citation>
    <scope>NUCLEOTIDE SEQUENCE [LARGE SCALE GENOMIC DNA]</scope>
    <source>
        <strain evidence="1 2">Bristol N2</strain>
    </source>
</reference>
<dbReference type="GeneID" id="190776"/>
<organism evidence="1 2">
    <name type="scientific">Caenorhabditis elegans</name>
    <dbReference type="NCBI Taxonomy" id="6239"/>
    <lineage>
        <taxon>Eukaryota</taxon>
        <taxon>Metazoa</taxon>
        <taxon>Ecdysozoa</taxon>
        <taxon>Nematoda</taxon>
        <taxon>Chromadorea</taxon>
        <taxon>Rhabditida</taxon>
        <taxon>Rhabditina</taxon>
        <taxon>Rhabditomorpha</taxon>
        <taxon>Rhabditoidea</taxon>
        <taxon>Rhabditidae</taxon>
        <taxon>Peloderinae</taxon>
        <taxon>Caenorhabditis</taxon>
    </lineage>
</organism>
<dbReference type="Proteomes" id="UP000001940">
    <property type="component" value="Chromosome III"/>
</dbReference>
<dbReference type="RefSeq" id="NP_497412.2">
    <property type="nucleotide sequence ID" value="NM_065011.2"/>
</dbReference>
<dbReference type="AlphaFoldDB" id="Q3V5I5"/>